<proteinExistence type="predicted"/>
<dbReference type="EMBL" id="JBGBPQ010000006">
    <property type="protein sequence ID" value="KAL1522392.1"/>
    <property type="molecule type" value="Genomic_DNA"/>
</dbReference>
<sequence length="203" mass="21594">MRLLSVEPVIPLTPSGGRQIPCLSDSLRSALAVRMTSERVPDPPSLTVKGSSTFFFAARARVLFRKVLPCVCCYGARAAVGDMVTPRRFEQLREDAQGVIDFYAEAVPVLLALEPQASVLHGFGHPGGGAQGSQNVGLAFLAPPLSSNWVLCLFCRTLKSLSTISVTTPGMAKSSEELGQLAKCLHESSSDTSNPSDPLLPPQ</sequence>
<dbReference type="Proteomes" id="UP001515480">
    <property type="component" value="Unassembled WGS sequence"/>
</dbReference>
<name>A0AB34JN14_PRYPA</name>
<keyword evidence="3" id="KW-1185">Reference proteome</keyword>
<feature type="region of interest" description="Disordered" evidence="1">
    <location>
        <begin position="183"/>
        <end position="203"/>
    </location>
</feature>
<accession>A0AB34JN14</accession>
<evidence type="ECO:0000256" key="1">
    <source>
        <dbReference type="SAM" id="MobiDB-lite"/>
    </source>
</evidence>
<organism evidence="2 3">
    <name type="scientific">Prymnesium parvum</name>
    <name type="common">Toxic golden alga</name>
    <dbReference type="NCBI Taxonomy" id="97485"/>
    <lineage>
        <taxon>Eukaryota</taxon>
        <taxon>Haptista</taxon>
        <taxon>Haptophyta</taxon>
        <taxon>Prymnesiophyceae</taxon>
        <taxon>Prymnesiales</taxon>
        <taxon>Prymnesiaceae</taxon>
        <taxon>Prymnesium</taxon>
    </lineage>
</organism>
<evidence type="ECO:0000313" key="2">
    <source>
        <dbReference type="EMBL" id="KAL1522392.1"/>
    </source>
</evidence>
<reference evidence="2 3" key="1">
    <citation type="journal article" date="2024" name="Science">
        <title>Giant polyketide synthase enzymes in the biosynthesis of giant marine polyether toxins.</title>
        <authorList>
            <person name="Fallon T.R."/>
            <person name="Shende V.V."/>
            <person name="Wierzbicki I.H."/>
            <person name="Pendleton A.L."/>
            <person name="Watervoot N.F."/>
            <person name="Auber R.P."/>
            <person name="Gonzalez D.J."/>
            <person name="Wisecaver J.H."/>
            <person name="Moore B.S."/>
        </authorList>
    </citation>
    <scope>NUCLEOTIDE SEQUENCE [LARGE SCALE GENOMIC DNA]</scope>
    <source>
        <strain evidence="2 3">12B1</strain>
    </source>
</reference>
<dbReference type="AlphaFoldDB" id="A0AB34JN14"/>
<evidence type="ECO:0000313" key="3">
    <source>
        <dbReference type="Proteomes" id="UP001515480"/>
    </source>
</evidence>
<comment type="caution">
    <text evidence="2">The sequence shown here is derived from an EMBL/GenBank/DDBJ whole genome shotgun (WGS) entry which is preliminary data.</text>
</comment>
<protein>
    <submittedName>
        <fullName evidence="2">Uncharacterized protein</fullName>
    </submittedName>
</protein>
<gene>
    <name evidence="2" type="ORF">AB1Y20_017382</name>
</gene>